<evidence type="ECO:0000256" key="1">
    <source>
        <dbReference type="ARBA" id="ARBA00004229"/>
    </source>
</evidence>
<evidence type="ECO:0000313" key="7">
    <source>
        <dbReference type="EMBL" id="EKX53615.1"/>
    </source>
</evidence>
<dbReference type="EMBL" id="JH992969">
    <property type="protein sequence ID" value="EKX53615.1"/>
    <property type="molecule type" value="Genomic_DNA"/>
</dbReference>
<feature type="binding site" evidence="4">
    <location>
        <begin position="39"/>
        <end position="46"/>
    </location>
    <ligand>
        <name>ATP</name>
        <dbReference type="ChEBI" id="CHEBI:30616"/>
    </ligand>
</feature>
<dbReference type="STRING" id="905079.L1JZI1"/>
<keyword evidence="3 4" id="KW-0067">ATP-binding</keyword>
<dbReference type="InterPro" id="IPR001752">
    <property type="entry name" value="Kinesin_motor_dom"/>
</dbReference>
<proteinExistence type="inferred from homology"/>
<dbReference type="SMART" id="SM00129">
    <property type="entry name" value="KISc"/>
    <property type="match status" value="1"/>
</dbReference>
<dbReference type="PRINTS" id="PR00380">
    <property type="entry name" value="KINESINHEAVY"/>
</dbReference>
<keyword evidence="4 5" id="KW-0505">Motor protein</keyword>
<dbReference type="KEGG" id="gtt:GUITHDRAFT_58112"/>
<dbReference type="GO" id="GO:0007018">
    <property type="term" value="P:microtubule-based movement"/>
    <property type="evidence" value="ECO:0007669"/>
    <property type="project" value="InterPro"/>
</dbReference>
<evidence type="ECO:0000259" key="6">
    <source>
        <dbReference type="PROSITE" id="PS50067"/>
    </source>
</evidence>
<evidence type="ECO:0000256" key="3">
    <source>
        <dbReference type="ARBA" id="ARBA00022840"/>
    </source>
</evidence>
<organism evidence="7">
    <name type="scientific">Guillardia theta (strain CCMP2712)</name>
    <name type="common">Cryptophyte</name>
    <dbReference type="NCBI Taxonomy" id="905079"/>
    <lineage>
        <taxon>Eukaryota</taxon>
        <taxon>Cryptophyceae</taxon>
        <taxon>Pyrenomonadales</taxon>
        <taxon>Geminigeraceae</taxon>
        <taxon>Guillardia</taxon>
    </lineage>
</organism>
<dbReference type="PROSITE" id="PS50067">
    <property type="entry name" value="KINESIN_MOTOR_2"/>
    <property type="match status" value="1"/>
</dbReference>
<dbReference type="InterPro" id="IPR027417">
    <property type="entry name" value="P-loop_NTPase"/>
</dbReference>
<dbReference type="GO" id="GO:0005524">
    <property type="term" value="F:ATP binding"/>
    <property type="evidence" value="ECO:0007669"/>
    <property type="project" value="UniProtKB-UniRule"/>
</dbReference>
<reference evidence="9" key="2">
    <citation type="submission" date="2012-11" db="EMBL/GenBank/DDBJ databases">
        <authorList>
            <person name="Kuo A."/>
            <person name="Curtis B.A."/>
            <person name="Tanifuji G."/>
            <person name="Burki F."/>
            <person name="Gruber A."/>
            <person name="Irimia M."/>
            <person name="Maruyama S."/>
            <person name="Arias M.C."/>
            <person name="Ball S.G."/>
            <person name="Gile G.H."/>
            <person name="Hirakawa Y."/>
            <person name="Hopkins J.F."/>
            <person name="Rensing S.A."/>
            <person name="Schmutz J."/>
            <person name="Symeonidi A."/>
            <person name="Elias M."/>
            <person name="Eveleigh R.J."/>
            <person name="Herman E.K."/>
            <person name="Klute M.J."/>
            <person name="Nakayama T."/>
            <person name="Obornik M."/>
            <person name="Reyes-Prieto A."/>
            <person name="Armbrust E.V."/>
            <person name="Aves S.J."/>
            <person name="Beiko R.G."/>
            <person name="Coutinho P."/>
            <person name="Dacks J.B."/>
            <person name="Durnford D.G."/>
            <person name="Fast N.M."/>
            <person name="Green B.R."/>
            <person name="Grisdale C."/>
            <person name="Hempe F."/>
            <person name="Henrissat B."/>
            <person name="Hoppner M.P."/>
            <person name="Ishida K.-I."/>
            <person name="Kim E."/>
            <person name="Koreny L."/>
            <person name="Kroth P.G."/>
            <person name="Liu Y."/>
            <person name="Malik S.-B."/>
            <person name="Maier U.G."/>
            <person name="McRose D."/>
            <person name="Mock T."/>
            <person name="Neilson J.A."/>
            <person name="Onodera N.T."/>
            <person name="Poole A.M."/>
            <person name="Pritham E.J."/>
            <person name="Richards T.A."/>
            <person name="Rocap G."/>
            <person name="Roy S.W."/>
            <person name="Sarai C."/>
            <person name="Schaack S."/>
            <person name="Shirato S."/>
            <person name="Slamovits C.H."/>
            <person name="Spencer D.F."/>
            <person name="Suzuki S."/>
            <person name="Worden A.Z."/>
            <person name="Zauner S."/>
            <person name="Barry K."/>
            <person name="Bell C."/>
            <person name="Bharti A.K."/>
            <person name="Crow J.A."/>
            <person name="Grimwood J."/>
            <person name="Kramer R."/>
            <person name="Lindquist E."/>
            <person name="Lucas S."/>
            <person name="Salamov A."/>
            <person name="McFadden G.I."/>
            <person name="Lane C.E."/>
            <person name="Keeling P.J."/>
            <person name="Gray M.W."/>
            <person name="Grigoriev I.V."/>
            <person name="Archibald J.M."/>
        </authorList>
    </citation>
    <scope>NUCLEOTIDE SEQUENCE</scope>
    <source>
        <strain evidence="9">CCMP2712</strain>
    </source>
</reference>
<dbReference type="Gene3D" id="3.40.850.10">
    <property type="entry name" value="Kinesin motor domain"/>
    <property type="match status" value="1"/>
</dbReference>
<dbReference type="Proteomes" id="UP000011087">
    <property type="component" value="Unassembled WGS sequence"/>
</dbReference>
<comment type="similarity">
    <text evidence="4 5">Belongs to the TRAFAC class myosin-kinesin ATPase superfamily. Kinesin family.</text>
</comment>
<dbReference type="GO" id="GO:0009507">
    <property type="term" value="C:chloroplast"/>
    <property type="evidence" value="ECO:0007669"/>
    <property type="project" value="UniProtKB-SubCell"/>
</dbReference>
<reference evidence="7 9" key="1">
    <citation type="journal article" date="2012" name="Nature">
        <title>Algal genomes reveal evolutionary mosaicism and the fate of nucleomorphs.</title>
        <authorList>
            <consortium name="DOE Joint Genome Institute"/>
            <person name="Curtis B.A."/>
            <person name="Tanifuji G."/>
            <person name="Burki F."/>
            <person name="Gruber A."/>
            <person name="Irimia M."/>
            <person name="Maruyama S."/>
            <person name="Arias M.C."/>
            <person name="Ball S.G."/>
            <person name="Gile G.H."/>
            <person name="Hirakawa Y."/>
            <person name="Hopkins J.F."/>
            <person name="Kuo A."/>
            <person name="Rensing S.A."/>
            <person name="Schmutz J."/>
            <person name="Symeonidi A."/>
            <person name="Elias M."/>
            <person name="Eveleigh R.J."/>
            <person name="Herman E.K."/>
            <person name="Klute M.J."/>
            <person name="Nakayama T."/>
            <person name="Obornik M."/>
            <person name="Reyes-Prieto A."/>
            <person name="Armbrust E.V."/>
            <person name="Aves S.J."/>
            <person name="Beiko R.G."/>
            <person name="Coutinho P."/>
            <person name="Dacks J.B."/>
            <person name="Durnford D.G."/>
            <person name="Fast N.M."/>
            <person name="Green B.R."/>
            <person name="Grisdale C.J."/>
            <person name="Hempel F."/>
            <person name="Henrissat B."/>
            <person name="Hoppner M.P."/>
            <person name="Ishida K."/>
            <person name="Kim E."/>
            <person name="Koreny L."/>
            <person name="Kroth P.G."/>
            <person name="Liu Y."/>
            <person name="Malik S.B."/>
            <person name="Maier U.G."/>
            <person name="McRose D."/>
            <person name="Mock T."/>
            <person name="Neilson J.A."/>
            <person name="Onodera N.T."/>
            <person name="Poole A.M."/>
            <person name="Pritham E.J."/>
            <person name="Richards T.A."/>
            <person name="Rocap G."/>
            <person name="Roy S.W."/>
            <person name="Sarai C."/>
            <person name="Schaack S."/>
            <person name="Shirato S."/>
            <person name="Slamovits C.H."/>
            <person name="Spencer D.F."/>
            <person name="Suzuki S."/>
            <person name="Worden A.Z."/>
            <person name="Zauner S."/>
            <person name="Barry K."/>
            <person name="Bell C."/>
            <person name="Bharti A.K."/>
            <person name="Crow J.A."/>
            <person name="Grimwood J."/>
            <person name="Kramer R."/>
            <person name="Lindquist E."/>
            <person name="Lucas S."/>
            <person name="Salamov A."/>
            <person name="McFadden G.I."/>
            <person name="Lane C.E."/>
            <person name="Keeling P.J."/>
            <person name="Gray M.W."/>
            <person name="Grigoriev I.V."/>
            <person name="Archibald J.M."/>
        </authorList>
    </citation>
    <scope>NUCLEOTIDE SEQUENCE</scope>
    <source>
        <strain evidence="7 9">CCMP2712</strain>
    </source>
</reference>
<feature type="non-terminal residue" evidence="7">
    <location>
        <position position="1"/>
    </location>
</feature>
<dbReference type="InterPro" id="IPR019821">
    <property type="entry name" value="Kinesin_motor_CS"/>
</dbReference>
<evidence type="ECO:0000256" key="2">
    <source>
        <dbReference type="ARBA" id="ARBA00022741"/>
    </source>
</evidence>
<dbReference type="InterPro" id="IPR036961">
    <property type="entry name" value="Kinesin_motor_dom_sf"/>
</dbReference>
<evidence type="ECO:0000256" key="5">
    <source>
        <dbReference type="RuleBase" id="RU000394"/>
    </source>
</evidence>
<dbReference type="RefSeq" id="XP_005840595.1">
    <property type="nucleotide sequence ID" value="XM_005840538.1"/>
</dbReference>
<dbReference type="InterPro" id="IPR027640">
    <property type="entry name" value="Kinesin-like_fam"/>
</dbReference>
<keyword evidence="2 4" id="KW-0547">Nucleotide-binding</keyword>
<comment type="subcellular location">
    <subcellularLocation>
        <location evidence="1">Plastid</location>
        <location evidence="1">Chloroplast</location>
    </subcellularLocation>
</comment>
<dbReference type="PROSITE" id="PS00411">
    <property type="entry name" value="KINESIN_MOTOR_1"/>
    <property type="match status" value="1"/>
</dbReference>
<dbReference type="AlphaFoldDB" id="L1JZI1"/>
<dbReference type="eggNOG" id="KOG0239">
    <property type="taxonomic scope" value="Eukaryota"/>
</dbReference>
<dbReference type="OrthoDB" id="3176171at2759"/>
<dbReference type="PANTHER" id="PTHR47972">
    <property type="entry name" value="KINESIN-LIKE PROTEIN KLP-3"/>
    <property type="match status" value="1"/>
</dbReference>
<keyword evidence="5" id="KW-0493">Microtubule</keyword>
<dbReference type="PaxDb" id="55529-EKX53615"/>
<dbReference type="GeneID" id="17310498"/>
<dbReference type="OMA" id="ANEGYAN"/>
<dbReference type="GO" id="GO:0008017">
    <property type="term" value="F:microtubule binding"/>
    <property type="evidence" value="ECO:0007669"/>
    <property type="project" value="InterPro"/>
</dbReference>
<evidence type="ECO:0000256" key="4">
    <source>
        <dbReference type="PROSITE-ProRule" id="PRU00283"/>
    </source>
</evidence>
<gene>
    <name evidence="7" type="ORF">GUITHDRAFT_58112</name>
</gene>
<keyword evidence="9" id="KW-1185">Reference proteome</keyword>
<dbReference type="EnsemblProtists" id="EKX53615">
    <property type="protein sequence ID" value="EKX53615"/>
    <property type="gene ID" value="GUITHDRAFT_58112"/>
</dbReference>
<evidence type="ECO:0000313" key="8">
    <source>
        <dbReference type="EnsemblProtists" id="EKX53615"/>
    </source>
</evidence>
<reference evidence="8" key="3">
    <citation type="submission" date="2016-03" db="UniProtKB">
        <authorList>
            <consortium name="EnsemblProtists"/>
        </authorList>
    </citation>
    <scope>IDENTIFICATION</scope>
</reference>
<feature type="non-terminal residue" evidence="7">
    <location>
        <position position="281"/>
    </location>
</feature>
<name>L1JZI1_GUITC</name>
<evidence type="ECO:0000313" key="9">
    <source>
        <dbReference type="Proteomes" id="UP000011087"/>
    </source>
</evidence>
<accession>L1JZI1</accession>
<protein>
    <recommendedName>
        <fullName evidence="5">Kinesin-like protein</fullName>
    </recommendedName>
</protein>
<dbReference type="GO" id="GO:0003777">
    <property type="term" value="F:microtubule motor activity"/>
    <property type="evidence" value="ECO:0007669"/>
    <property type="project" value="InterPro"/>
</dbReference>
<sequence>FKFDRCFGQNSTQTDVFEEVKNFVQSALDGYNVSLLAYGQTGAGKTHTMIGGGGDHQGIIPRSIEQVEKRRTRRWEYTLHASCLEIYNESIRDLLCDPKDLEGKSYTIRQGENGLMSVTDLMSVLVCTREDIHKLMTTSEKHRTVKGTDMNERSSRSHTVFQVSIPSHIPFSRVLHGSLNLVDLAGSERLAKSNATAGDRLKETQSINKSLSALGDVFTSISQKKSHVPFRNSKLTFLLQPCFSGDGKALVIFALSPSETSTHESLCTLRFSSLISQCELG</sequence>
<dbReference type="GO" id="GO:0005874">
    <property type="term" value="C:microtubule"/>
    <property type="evidence" value="ECO:0007669"/>
    <property type="project" value="UniProtKB-KW"/>
</dbReference>
<dbReference type="Pfam" id="PF00225">
    <property type="entry name" value="Kinesin"/>
    <property type="match status" value="1"/>
</dbReference>
<dbReference type="HOGENOM" id="CLU_001485_2_0_1"/>
<feature type="domain" description="Kinesin motor" evidence="6">
    <location>
        <begin position="1"/>
        <end position="278"/>
    </location>
</feature>
<dbReference type="SUPFAM" id="SSF52540">
    <property type="entry name" value="P-loop containing nucleoside triphosphate hydrolases"/>
    <property type="match status" value="1"/>
</dbReference>